<sequence>MRRRDLLAAAGGLTLSAQPLGAQPAAPVLGPAQREAVARAEAALSAIRTLKARFLQADSRGGTAQGTVWMQRPNRARFAYDPPATILVVADGTFVTFFDSAVNQTSSLPIGSTPLGTLLAERVRLDEGEGRVTAVQLGEGMIRITVVKRSNPAEGSLTLTFSDPPLELRQWTVIDAQAREVRVTLYGVETGIRIDPALFRFVPPEFGTPAPG</sequence>
<accession>A0A975YL43</accession>
<keyword evidence="1" id="KW-0449">Lipoprotein</keyword>
<dbReference type="Pfam" id="PF03548">
    <property type="entry name" value="LolA"/>
    <property type="match status" value="1"/>
</dbReference>
<dbReference type="EMBL" id="CP076448">
    <property type="protein sequence ID" value="QXM26122.1"/>
    <property type="molecule type" value="Genomic_DNA"/>
</dbReference>
<proteinExistence type="predicted"/>
<evidence type="ECO:0000313" key="1">
    <source>
        <dbReference type="EMBL" id="QXM26122.1"/>
    </source>
</evidence>
<dbReference type="PANTHER" id="PTHR35869:SF1">
    <property type="entry name" value="OUTER-MEMBRANE LIPOPROTEIN CARRIER PROTEIN"/>
    <property type="match status" value="1"/>
</dbReference>
<keyword evidence="2" id="KW-1185">Reference proteome</keyword>
<gene>
    <name evidence="1" type="ORF">KO353_08045</name>
</gene>
<dbReference type="PANTHER" id="PTHR35869">
    <property type="entry name" value="OUTER-MEMBRANE LIPOPROTEIN CARRIER PROTEIN"/>
    <property type="match status" value="1"/>
</dbReference>
<evidence type="ECO:0000313" key="2">
    <source>
        <dbReference type="Proteomes" id="UP000694001"/>
    </source>
</evidence>
<dbReference type="Proteomes" id="UP000694001">
    <property type="component" value="Chromosome"/>
</dbReference>
<protein>
    <submittedName>
        <fullName evidence="1">Outer membrane lipoprotein carrier protein LolA</fullName>
    </submittedName>
</protein>
<dbReference type="CDD" id="cd16325">
    <property type="entry name" value="LolA"/>
    <property type="match status" value="1"/>
</dbReference>
<reference evidence="1" key="1">
    <citation type="submission" date="2021-06" db="EMBL/GenBank/DDBJ databases">
        <title>Elioraea tepida, sp. nov., a moderately thermophilic aerobic anoxygenic phototrophic bacterium isolated from an alkaline siliceous hot spring mat community in Yellowstone National Park, WY, USA.</title>
        <authorList>
            <person name="Saini M.K."/>
            <person name="Yoshida S."/>
            <person name="Sebastian A."/>
            <person name="Hirose S."/>
            <person name="Hara E."/>
            <person name="Tamaki H."/>
            <person name="Soulier N.T."/>
            <person name="Albert I."/>
            <person name="Hanada S."/>
            <person name="Bryant D.A."/>
            <person name="Tank M."/>
        </authorList>
    </citation>
    <scope>NUCLEOTIDE SEQUENCE</scope>
    <source>
        <strain evidence="1">MS-P2</strain>
    </source>
</reference>
<dbReference type="RefSeq" id="WP_218287173.1">
    <property type="nucleotide sequence ID" value="NZ_CP076448.1"/>
</dbReference>
<dbReference type="InterPro" id="IPR004564">
    <property type="entry name" value="OM_lipoprot_carrier_LolA-like"/>
</dbReference>
<dbReference type="AlphaFoldDB" id="A0A975YL43"/>
<dbReference type="KEGG" id="elio:KO353_08045"/>
<name>A0A975YL43_9PROT</name>
<organism evidence="1 2">
    <name type="scientific">Elioraea tepida</name>
    <dbReference type="NCBI Taxonomy" id="2843330"/>
    <lineage>
        <taxon>Bacteria</taxon>
        <taxon>Pseudomonadati</taxon>
        <taxon>Pseudomonadota</taxon>
        <taxon>Alphaproteobacteria</taxon>
        <taxon>Acetobacterales</taxon>
        <taxon>Elioraeaceae</taxon>
        <taxon>Elioraea</taxon>
    </lineage>
</organism>